<dbReference type="AlphaFoldDB" id="A0A399SKX1"/>
<dbReference type="Proteomes" id="UP000266634">
    <property type="component" value="Unassembled WGS sequence"/>
</dbReference>
<reference evidence="2 3" key="1">
    <citation type="submission" date="2018-08" db="EMBL/GenBank/DDBJ databases">
        <title>Genome Sequence of Clavibacter michiganensis Subspecies type strains, and the Atypical Peach-Colored Strains Isolated from Tomato.</title>
        <authorList>
            <person name="Osdaghi E."/>
            <person name="Portier P."/>
            <person name="Briand M."/>
            <person name="Jacques M.-A."/>
        </authorList>
    </citation>
    <scope>NUCLEOTIDE SEQUENCE [LARGE SCALE GENOMIC DNA]</scope>
    <source>
        <strain evidence="2 3">CFBP 6488</strain>
    </source>
</reference>
<feature type="region of interest" description="Disordered" evidence="1">
    <location>
        <begin position="61"/>
        <end position="80"/>
    </location>
</feature>
<evidence type="ECO:0000256" key="1">
    <source>
        <dbReference type="SAM" id="MobiDB-lite"/>
    </source>
</evidence>
<accession>A0A399SKX1</accession>
<evidence type="ECO:0000313" key="3">
    <source>
        <dbReference type="Proteomes" id="UP000266634"/>
    </source>
</evidence>
<sequence length="80" mass="8636">MRTSVTQYLRGVMIDAGVEELAARITPADFPEGAFEEAVRANGRFSRFGSYQAVRFHRPKLAPGPSLSSGRGRLASAHTG</sequence>
<name>A0A399SKX1_9MICO</name>
<organism evidence="2 3">
    <name type="scientific">Clavibacter michiganensis subsp. insidiosus</name>
    <dbReference type="NCBI Taxonomy" id="33014"/>
    <lineage>
        <taxon>Bacteria</taxon>
        <taxon>Bacillati</taxon>
        <taxon>Actinomycetota</taxon>
        <taxon>Actinomycetes</taxon>
        <taxon>Micrococcales</taxon>
        <taxon>Microbacteriaceae</taxon>
        <taxon>Clavibacter</taxon>
    </lineage>
</organism>
<protein>
    <submittedName>
        <fullName evidence="2">Uncharacterized protein</fullName>
    </submittedName>
</protein>
<evidence type="ECO:0000313" key="2">
    <source>
        <dbReference type="EMBL" id="RIJ43858.1"/>
    </source>
</evidence>
<dbReference type="RefSeq" id="WP_094171474.1">
    <property type="nucleotide sequence ID" value="NZ_JBHRUE010000008.1"/>
</dbReference>
<proteinExistence type="predicted"/>
<gene>
    <name evidence="2" type="ORF">DZF93_05020</name>
</gene>
<dbReference type="EMBL" id="QWEA01000124">
    <property type="protein sequence ID" value="RIJ43858.1"/>
    <property type="molecule type" value="Genomic_DNA"/>
</dbReference>
<comment type="caution">
    <text evidence="2">The sequence shown here is derived from an EMBL/GenBank/DDBJ whole genome shotgun (WGS) entry which is preliminary data.</text>
</comment>